<dbReference type="SMART" id="SM00297">
    <property type="entry name" value="BROMO"/>
    <property type="match status" value="2"/>
</dbReference>
<feature type="region of interest" description="Disordered" evidence="12">
    <location>
        <begin position="1"/>
        <end position="20"/>
    </location>
</feature>
<dbReference type="PANTHER" id="PTHR13808">
    <property type="entry name" value="CBP/P300-RELATED"/>
    <property type="match status" value="1"/>
</dbReference>
<dbReference type="PROSITE" id="PS00633">
    <property type="entry name" value="BROMODOMAIN_1"/>
    <property type="match status" value="1"/>
</dbReference>
<comment type="subcellular location">
    <subcellularLocation>
        <location evidence="2">Nucleus</location>
    </subcellularLocation>
</comment>
<evidence type="ECO:0000256" key="12">
    <source>
        <dbReference type="SAM" id="MobiDB-lite"/>
    </source>
</evidence>
<keyword evidence="7 11" id="KW-0103">Bromodomain</keyword>
<keyword evidence="6" id="KW-0805">Transcription regulation</keyword>
<dbReference type="GO" id="GO:0045944">
    <property type="term" value="P:positive regulation of transcription by RNA polymerase II"/>
    <property type="evidence" value="ECO:0007669"/>
    <property type="project" value="TreeGrafter"/>
</dbReference>
<dbReference type="SUPFAM" id="SSF47370">
    <property type="entry name" value="Bromodomain"/>
    <property type="match status" value="2"/>
</dbReference>
<dbReference type="GO" id="GO:0005667">
    <property type="term" value="C:transcription regulator complex"/>
    <property type="evidence" value="ECO:0007669"/>
    <property type="project" value="TreeGrafter"/>
</dbReference>
<dbReference type="EC" id="2.3.1.48" evidence="3"/>
<dbReference type="PRINTS" id="PR00503">
    <property type="entry name" value="BROMODOMAIN"/>
</dbReference>
<evidence type="ECO:0000256" key="3">
    <source>
        <dbReference type="ARBA" id="ARBA00013184"/>
    </source>
</evidence>
<keyword evidence="9" id="KW-0539">Nucleus</keyword>
<evidence type="ECO:0000256" key="5">
    <source>
        <dbReference type="ARBA" id="ARBA00022853"/>
    </source>
</evidence>
<dbReference type="InterPro" id="IPR013178">
    <property type="entry name" value="Histone_AcTrfase_Rtt109/CBP"/>
</dbReference>
<protein>
    <recommendedName>
        <fullName evidence="3">histone acetyltransferase</fullName>
        <ecNumber evidence="3">2.3.1.48</ecNumber>
    </recommendedName>
</protein>
<feature type="domain" description="Bromo" evidence="13">
    <location>
        <begin position="751"/>
        <end position="823"/>
    </location>
</feature>
<dbReference type="InterPro" id="IPR013083">
    <property type="entry name" value="Znf_RING/FYVE/PHD"/>
</dbReference>
<dbReference type="PROSITE" id="PS50014">
    <property type="entry name" value="BROMODOMAIN_2"/>
    <property type="match status" value="2"/>
</dbReference>
<dbReference type="GO" id="GO:0003713">
    <property type="term" value="F:transcription coactivator activity"/>
    <property type="evidence" value="ECO:0007669"/>
    <property type="project" value="TreeGrafter"/>
</dbReference>
<accession>A0A7S3P7Q9</accession>
<evidence type="ECO:0000256" key="8">
    <source>
        <dbReference type="ARBA" id="ARBA00023163"/>
    </source>
</evidence>
<dbReference type="Pfam" id="PF00439">
    <property type="entry name" value="Bromodomain"/>
    <property type="match status" value="2"/>
</dbReference>
<keyword evidence="5" id="KW-0156">Chromatin regulator</keyword>
<evidence type="ECO:0000256" key="1">
    <source>
        <dbReference type="ARBA" id="ARBA00002581"/>
    </source>
</evidence>
<evidence type="ECO:0000256" key="2">
    <source>
        <dbReference type="ARBA" id="ARBA00004123"/>
    </source>
</evidence>
<evidence type="ECO:0000259" key="13">
    <source>
        <dbReference type="PROSITE" id="PS50014"/>
    </source>
</evidence>
<dbReference type="GO" id="GO:0004402">
    <property type="term" value="F:histone acetyltransferase activity"/>
    <property type="evidence" value="ECO:0007669"/>
    <property type="project" value="InterPro"/>
</dbReference>
<dbReference type="SMART" id="SM01250">
    <property type="entry name" value="KAT11"/>
    <property type="match status" value="1"/>
</dbReference>
<proteinExistence type="predicted"/>
<name>A0A7S3P7Q9_9STRA</name>
<dbReference type="GO" id="GO:0005634">
    <property type="term" value="C:nucleus"/>
    <property type="evidence" value="ECO:0007669"/>
    <property type="project" value="UniProtKB-SubCell"/>
</dbReference>
<feature type="domain" description="Bromo" evidence="13">
    <location>
        <begin position="118"/>
        <end position="190"/>
    </location>
</feature>
<reference evidence="15" key="1">
    <citation type="submission" date="2021-01" db="EMBL/GenBank/DDBJ databases">
        <authorList>
            <person name="Corre E."/>
            <person name="Pelletier E."/>
            <person name="Niang G."/>
            <person name="Scheremetjew M."/>
            <person name="Finn R."/>
            <person name="Kale V."/>
            <person name="Holt S."/>
            <person name="Cochrane G."/>
            <person name="Meng A."/>
            <person name="Brown T."/>
            <person name="Cohen L."/>
        </authorList>
    </citation>
    <scope>NUCLEOTIDE SEQUENCE</scope>
    <source>
        <strain evidence="15">CCMP127</strain>
    </source>
</reference>
<organism evidence="15">
    <name type="scientific">Amphora coffeiformis</name>
    <dbReference type="NCBI Taxonomy" id="265554"/>
    <lineage>
        <taxon>Eukaryota</taxon>
        <taxon>Sar</taxon>
        <taxon>Stramenopiles</taxon>
        <taxon>Ochrophyta</taxon>
        <taxon>Bacillariophyta</taxon>
        <taxon>Bacillariophyceae</taxon>
        <taxon>Bacillariophycidae</taxon>
        <taxon>Thalassiophysales</taxon>
        <taxon>Catenulaceae</taxon>
        <taxon>Amphora</taxon>
    </lineage>
</organism>
<evidence type="ECO:0000256" key="11">
    <source>
        <dbReference type="PROSITE-ProRule" id="PRU00035"/>
    </source>
</evidence>
<dbReference type="Gene3D" id="3.30.40.10">
    <property type="entry name" value="Zinc/RING finger domain, C3HC4 (zinc finger)"/>
    <property type="match status" value="1"/>
</dbReference>
<dbReference type="GO" id="GO:0000123">
    <property type="term" value="C:histone acetyltransferase complex"/>
    <property type="evidence" value="ECO:0007669"/>
    <property type="project" value="TreeGrafter"/>
</dbReference>
<feature type="region of interest" description="Disordered" evidence="12">
    <location>
        <begin position="920"/>
        <end position="960"/>
    </location>
</feature>
<dbReference type="InterPro" id="IPR036427">
    <property type="entry name" value="Bromodomain-like_sf"/>
</dbReference>
<feature type="domain" description="CBP/p300-type HAT" evidence="14">
    <location>
        <begin position="453"/>
        <end position="1061"/>
    </location>
</feature>
<comment type="catalytic activity">
    <reaction evidence="10">
        <text>L-lysyl-[protein] + acetyl-CoA = N(6)-acetyl-L-lysyl-[protein] + CoA + H(+)</text>
        <dbReference type="Rhea" id="RHEA:45948"/>
        <dbReference type="Rhea" id="RHEA-COMP:9752"/>
        <dbReference type="Rhea" id="RHEA-COMP:10731"/>
        <dbReference type="ChEBI" id="CHEBI:15378"/>
        <dbReference type="ChEBI" id="CHEBI:29969"/>
        <dbReference type="ChEBI" id="CHEBI:57287"/>
        <dbReference type="ChEBI" id="CHEBI:57288"/>
        <dbReference type="ChEBI" id="CHEBI:61930"/>
        <dbReference type="EC" id="2.3.1.48"/>
    </reaction>
</comment>
<evidence type="ECO:0000256" key="6">
    <source>
        <dbReference type="ARBA" id="ARBA00023015"/>
    </source>
</evidence>
<dbReference type="EMBL" id="HBIM01020615">
    <property type="protein sequence ID" value="CAE0418573.1"/>
    <property type="molecule type" value="Transcribed_RNA"/>
</dbReference>
<evidence type="ECO:0000256" key="10">
    <source>
        <dbReference type="ARBA" id="ARBA00048017"/>
    </source>
</evidence>
<comment type="function">
    <text evidence="1">Acetyltransferase enzyme. Acetylates histones, giving a specific tag for transcriptional activation.</text>
</comment>
<dbReference type="AlphaFoldDB" id="A0A7S3P7Q9"/>
<sequence>MTQGIPFSEEAPRRRGTRSALFRQVSQEAMDVEDLKTIPDGRGSPARCVSDFDKVAGPARAEKDAKESTSSSISPDTLPVFRTPLNQPLMYCQHVSALRLEVELHPYRLILSRLMSHTTLNKKGIFNVPVDPIAQNLPDYYSVIKRPMDLGSIKTKLYAVEYSSQEDLVEDIRLVFFNAMTYNPPSNAVHMAAEGLLAFFEDQLSAFVPDLQENSARTSFTPADIPKLHHAQDSSGAPTLDAAYTPNLPTRKAISAESLLKVTSPDSKRKKRGTKKNDAHSCQWCEGRKCSICEQGCLQLEPTLLICNGPQCAGSRIRKGASYFIAPDGSRQYCERCHIGLPSVLPNGASDHTCRYKRDLLKRKNDEEVVESWLSCKKCDAAVHKICAMYNEFAEDEADFFCASCSSSGEIVAPTLKRKVGSSATDEMYSYVSGAIHPAPITELSGDHMTHNLWGSEFLAESSVSSFIQEKVRDRLRTDEYPNADKTVTVRVVSDCEKHFRVPDVVRNHFRVATGEEGSDKGSLPPHVQYRSKAIALFQKIDGFDVCIFIMYVHEYEENATEGQPRSGSKRVYIAYLDSVEHFRPRRLRTSVYHEILVAYLATARLRGYESAHIWACPPSRGNSFVFWTSPGSQRTPNQERLTSWYHEALLKALDKGIMTDLKSLFESDFEPYVSEDPDDGTKCDNVCPTLLDGDFWIEEAVRLHSINMNRLLKSRTADGCIVSSGPDRFDAADYRCPALEIAAFLRDKIISDPIAFFFRKPVNAAALDLKDYHKVITRPMDLGTIYARCVLGEYATLKSLVDDVELVVSNAKKFNPPGHVVHLKADELRWLFLNELNESVKAWPIEHSSDGWYGARDVSLRLDSAFSVGMAGIPSGFPESAQSFDKENECGAAASVSAILAGGCIEIEKRMAGSDRWLLDKKPSHVSGKGNGSSKKAQIRRRRSAGSVSSEPSMKRRRQTWLAEEVSASVRKMRTAFFSCSMKTHETPSPDEKEREDDFLKYTAGFNAELGDTVLLPSNLADARHALLEFSQFRNLQFDTLRRAKYSTAIFLYHLHNAEAQGVVPCCSGCGRGIREVRWHKVCKVAETRRGAISTAPHSQKRLKLAPFVPEELCHACVVSRSDKSDFIPAQVSCVLA</sequence>
<dbReference type="InterPro" id="IPR031162">
    <property type="entry name" value="CBP_P300_HAT"/>
</dbReference>
<evidence type="ECO:0000256" key="4">
    <source>
        <dbReference type="ARBA" id="ARBA00022679"/>
    </source>
</evidence>
<dbReference type="InterPro" id="IPR001487">
    <property type="entry name" value="Bromodomain"/>
</dbReference>
<gene>
    <name evidence="15" type="ORF">ACOF00016_LOCUS15443</name>
</gene>
<evidence type="ECO:0000256" key="9">
    <source>
        <dbReference type="ARBA" id="ARBA00023242"/>
    </source>
</evidence>
<dbReference type="InterPro" id="IPR011011">
    <property type="entry name" value="Znf_FYVE_PHD"/>
</dbReference>
<dbReference type="GO" id="GO:0031490">
    <property type="term" value="F:chromatin DNA binding"/>
    <property type="evidence" value="ECO:0007669"/>
    <property type="project" value="TreeGrafter"/>
</dbReference>
<evidence type="ECO:0000313" key="15">
    <source>
        <dbReference type="EMBL" id="CAE0418573.1"/>
    </source>
</evidence>
<evidence type="ECO:0000259" key="14">
    <source>
        <dbReference type="PROSITE" id="PS51727"/>
    </source>
</evidence>
<dbReference type="Pfam" id="PF08214">
    <property type="entry name" value="HAT_KAT11"/>
    <property type="match status" value="1"/>
</dbReference>
<dbReference type="CDD" id="cd04369">
    <property type="entry name" value="Bromodomain"/>
    <property type="match status" value="1"/>
</dbReference>
<dbReference type="InterPro" id="IPR018359">
    <property type="entry name" value="Bromodomain_CS"/>
</dbReference>
<keyword evidence="8" id="KW-0804">Transcription</keyword>
<dbReference type="PANTHER" id="PTHR13808:SF1">
    <property type="entry name" value="HISTONE ACETYLTRANSFERASE"/>
    <property type="match status" value="1"/>
</dbReference>
<dbReference type="Gene3D" id="1.20.920.10">
    <property type="entry name" value="Bromodomain-like"/>
    <property type="match status" value="2"/>
</dbReference>
<evidence type="ECO:0000256" key="7">
    <source>
        <dbReference type="ARBA" id="ARBA00023117"/>
    </source>
</evidence>
<dbReference type="PROSITE" id="PS51727">
    <property type="entry name" value="CBP_P300_HAT"/>
    <property type="match status" value="1"/>
</dbReference>
<keyword evidence="4" id="KW-0808">Transferase</keyword>
<dbReference type="SUPFAM" id="SSF57903">
    <property type="entry name" value="FYVE/PHD zinc finger"/>
    <property type="match status" value="1"/>
</dbReference>